<feature type="repeat" description="ANK" evidence="3">
    <location>
        <begin position="35"/>
        <end position="67"/>
    </location>
</feature>
<proteinExistence type="predicted"/>
<keyword evidence="2 3" id="KW-0040">ANK repeat</keyword>
<dbReference type="SMART" id="SM00248">
    <property type="entry name" value="ANK"/>
    <property type="match status" value="5"/>
</dbReference>
<feature type="repeat" description="ANK" evidence="3">
    <location>
        <begin position="68"/>
        <end position="100"/>
    </location>
</feature>
<evidence type="ECO:0000313" key="6">
    <source>
        <dbReference type="Proteomes" id="UP000271137"/>
    </source>
</evidence>
<evidence type="ECO:0000256" key="1">
    <source>
        <dbReference type="ARBA" id="ARBA00022737"/>
    </source>
</evidence>
<dbReference type="SUPFAM" id="SSF48403">
    <property type="entry name" value="Ankyrin repeat"/>
    <property type="match status" value="1"/>
</dbReference>
<dbReference type="InterPro" id="IPR002110">
    <property type="entry name" value="Ankyrin_rpt"/>
</dbReference>
<name>A0ABY0A5K8_9BURK</name>
<organism evidence="5 6">
    <name type="scientific">Variovorax beijingensis</name>
    <dbReference type="NCBI Taxonomy" id="2496117"/>
    <lineage>
        <taxon>Bacteria</taxon>
        <taxon>Pseudomonadati</taxon>
        <taxon>Pseudomonadota</taxon>
        <taxon>Betaproteobacteria</taxon>
        <taxon>Burkholderiales</taxon>
        <taxon>Comamonadaceae</taxon>
        <taxon>Variovorax</taxon>
    </lineage>
</organism>
<evidence type="ECO:0000256" key="4">
    <source>
        <dbReference type="SAM" id="SignalP"/>
    </source>
</evidence>
<dbReference type="PANTHER" id="PTHR24171">
    <property type="entry name" value="ANKYRIN REPEAT DOMAIN-CONTAINING PROTEIN 39-RELATED"/>
    <property type="match status" value="1"/>
</dbReference>
<evidence type="ECO:0000313" key="5">
    <source>
        <dbReference type="EMBL" id="RSZ35596.1"/>
    </source>
</evidence>
<keyword evidence="4" id="KW-0732">Signal</keyword>
<gene>
    <name evidence="5" type="ORF">EJO66_16550</name>
</gene>
<evidence type="ECO:0000256" key="2">
    <source>
        <dbReference type="ARBA" id="ARBA00023043"/>
    </source>
</evidence>
<keyword evidence="6" id="KW-1185">Reference proteome</keyword>
<feature type="chain" id="PRO_5045738290" evidence="4">
    <location>
        <begin position="26"/>
        <end position="232"/>
    </location>
</feature>
<dbReference type="PANTHER" id="PTHR24171:SF8">
    <property type="entry name" value="BRCA1-ASSOCIATED RING DOMAIN PROTEIN 1"/>
    <property type="match status" value="1"/>
</dbReference>
<dbReference type="EMBL" id="RXFQ01000008">
    <property type="protein sequence ID" value="RSZ35596.1"/>
    <property type="molecule type" value="Genomic_DNA"/>
</dbReference>
<dbReference type="Gene3D" id="1.25.40.20">
    <property type="entry name" value="Ankyrin repeat-containing domain"/>
    <property type="match status" value="1"/>
</dbReference>
<evidence type="ECO:0000256" key="3">
    <source>
        <dbReference type="PROSITE-ProRule" id="PRU00023"/>
    </source>
</evidence>
<dbReference type="InterPro" id="IPR036770">
    <property type="entry name" value="Ankyrin_rpt-contain_sf"/>
</dbReference>
<dbReference type="PROSITE" id="PS50088">
    <property type="entry name" value="ANK_REPEAT"/>
    <property type="match status" value="3"/>
</dbReference>
<feature type="repeat" description="ANK" evidence="3">
    <location>
        <begin position="135"/>
        <end position="167"/>
    </location>
</feature>
<comment type="caution">
    <text evidence="5">The sequence shown here is derived from an EMBL/GenBank/DDBJ whole genome shotgun (WGS) entry which is preliminary data.</text>
</comment>
<reference evidence="5 6" key="1">
    <citation type="submission" date="2018-12" db="EMBL/GenBank/DDBJ databases">
        <title>The genome sequences of strain 502.</title>
        <authorList>
            <person name="Gao J."/>
            <person name="Sun J."/>
        </authorList>
    </citation>
    <scope>NUCLEOTIDE SEQUENCE [LARGE SCALE GENOMIC DNA]</scope>
    <source>
        <strain evidence="5 6">502</strain>
    </source>
</reference>
<accession>A0ABY0A5K8</accession>
<dbReference type="Proteomes" id="UP000271137">
    <property type="component" value="Unassembled WGS sequence"/>
</dbReference>
<protein>
    <submittedName>
        <fullName evidence="5">Ankyrin repeat domain-containing protein</fullName>
    </submittedName>
</protein>
<feature type="signal peptide" evidence="4">
    <location>
        <begin position="1"/>
        <end position="25"/>
    </location>
</feature>
<keyword evidence="1" id="KW-0677">Repeat</keyword>
<dbReference type="PROSITE" id="PS50297">
    <property type="entry name" value="ANK_REP_REGION"/>
    <property type="match status" value="1"/>
</dbReference>
<sequence length="232" mass="24221">MMKHGIWSALLAVALGLGGPADVSAQVPPQPAELLAYEGLHRAAWQGDLPKLKSLAASGANLDARDARGRTPLHVATHARQREAVKLIAKAGANLDLLDDDRYDAVTIAAVADDAATLALLLSLGAKAGQVTSRYDGTALIAAAHLGHDEVVRQLIAAGAPLDHVNNLHWTAVIESIVLGDGGPRHQRTLAALIDAGANLALADRQGNTPLQLARARGYTAMVKLLEAPRAR</sequence>
<dbReference type="RefSeq" id="WP_125965628.1">
    <property type="nucleotide sequence ID" value="NZ_RXFQ01000008.1"/>
</dbReference>
<dbReference type="Pfam" id="PF12796">
    <property type="entry name" value="Ank_2"/>
    <property type="match status" value="2"/>
</dbReference>